<dbReference type="InterPro" id="IPR016040">
    <property type="entry name" value="NAD(P)-bd_dom"/>
</dbReference>
<dbReference type="InterPro" id="IPR051606">
    <property type="entry name" value="Polyketide_Oxido-like"/>
</dbReference>
<sequence>MKVALIGATGFVGSQLLEELLSRDHEVTAIARNADKITVKNDKLNAVSVDIKDTDALTEVLRNNQMVISAYNAGWDNANLYNDYIDGYESIQKAVRAANIRRYFVVGNAGTLYIGGTQLVDTDDFPAKMKEGAKASRDHFDKLRRETYLDWVYLSPPTEMNENITTGRTGRFRMGKDEPVMRDGTASISVQDLAIVVADEVENRKHSRQHYTVGY</sequence>
<dbReference type="RefSeq" id="WP_296949987.1">
    <property type="nucleotide sequence ID" value="NZ_LT599021.1"/>
</dbReference>
<protein>
    <recommendedName>
        <fullName evidence="1">NAD(P)-binding domain-containing protein</fullName>
    </recommendedName>
</protein>
<dbReference type="AlphaFoldDB" id="A0A212JUH8"/>
<accession>A0A212JUH8</accession>
<dbReference type="PANTHER" id="PTHR43355">
    <property type="entry name" value="FLAVIN REDUCTASE (NADPH)"/>
    <property type="match status" value="1"/>
</dbReference>
<feature type="domain" description="NAD(P)-binding" evidence="1">
    <location>
        <begin position="7"/>
        <end position="203"/>
    </location>
</feature>
<evidence type="ECO:0000259" key="1">
    <source>
        <dbReference type="Pfam" id="PF13460"/>
    </source>
</evidence>
<organism evidence="2">
    <name type="scientific">uncultured Dysgonomonas sp</name>
    <dbReference type="NCBI Taxonomy" id="206096"/>
    <lineage>
        <taxon>Bacteria</taxon>
        <taxon>Pseudomonadati</taxon>
        <taxon>Bacteroidota</taxon>
        <taxon>Bacteroidia</taxon>
        <taxon>Bacteroidales</taxon>
        <taxon>Dysgonomonadaceae</taxon>
        <taxon>Dysgonomonas</taxon>
        <taxon>environmental samples</taxon>
    </lineage>
</organism>
<dbReference type="GO" id="GO:0016646">
    <property type="term" value="F:oxidoreductase activity, acting on the CH-NH group of donors, NAD or NADP as acceptor"/>
    <property type="evidence" value="ECO:0007669"/>
    <property type="project" value="TreeGrafter"/>
</dbReference>
<dbReference type="EMBL" id="FLUL01000001">
    <property type="protein sequence ID" value="SBW03096.1"/>
    <property type="molecule type" value="Genomic_DNA"/>
</dbReference>
<name>A0A212JUH8_9BACT</name>
<evidence type="ECO:0000313" key="2">
    <source>
        <dbReference type="EMBL" id="SBW03096.1"/>
    </source>
</evidence>
<dbReference type="InterPro" id="IPR036291">
    <property type="entry name" value="NAD(P)-bd_dom_sf"/>
</dbReference>
<dbReference type="Pfam" id="PF13460">
    <property type="entry name" value="NAD_binding_10"/>
    <property type="match status" value="1"/>
</dbReference>
<reference evidence="2" key="1">
    <citation type="submission" date="2016-04" db="EMBL/GenBank/DDBJ databases">
        <authorList>
            <person name="Evans L.H."/>
            <person name="Alamgir A."/>
            <person name="Owens N."/>
            <person name="Weber N.D."/>
            <person name="Virtaneva K."/>
            <person name="Barbian K."/>
            <person name="Babar A."/>
            <person name="Rosenke K."/>
        </authorList>
    </citation>
    <scope>NUCLEOTIDE SEQUENCE</scope>
    <source>
        <strain evidence="2">86-2</strain>
    </source>
</reference>
<dbReference type="SUPFAM" id="SSF51735">
    <property type="entry name" value="NAD(P)-binding Rossmann-fold domains"/>
    <property type="match status" value="1"/>
</dbReference>
<dbReference type="Gene3D" id="3.40.50.720">
    <property type="entry name" value="NAD(P)-binding Rossmann-like Domain"/>
    <property type="match status" value="1"/>
</dbReference>
<gene>
    <name evidence="2" type="ORF">KL86DYS2_12375</name>
</gene>
<proteinExistence type="predicted"/>
<dbReference type="PANTHER" id="PTHR43355:SF2">
    <property type="entry name" value="FLAVIN REDUCTASE (NADPH)"/>
    <property type="match status" value="1"/>
</dbReference>